<dbReference type="CDD" id="cd00051">
    <property type="entry name" value="EFh"/>
    <property type="match status" value="1"/>
</dbReference>
<evidence type="ECO:0000256" key="1">
    <source>
        <dbReference type="ARBA" id="ARBA00004434"/>
    </source>
</evidence>
<evidence type="ECO:0000256" key="7">
    <source>
        <dbReference type="ARBA" id="ARBA00022837"/>
    </source>
</evidence>
<proteinExistence type="inferred from homology"/>
<feature type="region of interest" description="Disordered" evidence="13">
    <location>
        <begin position="562"/>
        <end position="642"/>
    </location>
</feature>
<feature type="compositionally biased region" description="Basic and acidic residues" evidence="13">
    <location>
        <begin position="608"/>
        <end position="620"/>
    </location>
</feature>
<keyword evidence="7" id="KW-0106">Calcium</keyword>
<feature type="region of interest" description="Disordered" evidence="13">
    <location>
        <begin position="465"/>
        <end position="491"/>
    </location>
</feature>
<sequence length="748" mass="82378">MSLRPFLRLRRIGSRPPAWACALHTDEFEASRRPPAPAARPAPFPLLLAQSAAVAGRPPAFASDAFLRHRARRRFSSSPKPAEDVEPPAPPRSPRRRQARRGAEGFAAKARYHAHHFVETMKQYWLGSKLLWLDVKTASALLGRVVQGYDLTRRERKQLLRTTADLIRVVPFAVFVLVPFLEFLLPVALAVFPGMLPSTFQDSTKKEEKAKATLRARLALAGFLGDALGEMRQRSADGDGSATATELTAFVAKARTGDIGTADVTKFARTFGDELMLDNLPRAQLVNLCRYMAIAPYGTDVILRFQLRSKIRGLREDDRRIVYEGLDSLTRQELQEACADRGMRSVGLTKQQYRVQLDQWIELAANRKLPIAILIMSRAFTLDKAVAVEEEAALVESEKAIAESISGLDASLVDEAVAAVASKEEAKSSEVKAKKLKVLKQQNYLIEEERREAAALEVERKEAAAALEKAREEPEQPEPAEKLSSDAPDAHLGSDVERAFRSEAEPYAASLFGDGPGAEAYGRLAEDEAPPTKDDASEFTAKDKMEIGEVLVDMAYESALEREKEELEEVRAKISKKEKPEEVPEDFVHEPVLASDSDVVEAALAPTAKDDAAAAADEKVASSPDGGDEPAAAPAPEAEPDKKVAALEKKLASMTEKIEQEIAKVDVKLGDKLHHIDKDNDGLVDADELREAIRAIAVRQGKFADDDKAMEKFIVVALSEIDLDNDGVITVDEIEQWFEKYEEVVEDT</sequence>
<dbReference type="SUPFAM" id="SSF47473">
    <property type="entry name" value="EF-hand"/>
    <property type="match status" value="1"/>
</dbReference>
<comment type="similarity">
    <text evidence="2">Belongs to the LETM1 family.</text>
</comment>
<gene>
    <name evidence="17" type="ORF">SO694_00017319</name>
</gene>
<feature type="domain" description="EF-hand" evidence="15">
    <location>
        <begin position="709"/>
        <end position="744"/>
    </location>
</feature>
<keyword evidence="10 14" id="KW-0472">Membrane</keyword>
<dbReference type="PROSITE" id="PS50222">
    <property type="entry name" value="EF_HAND_2"/>
    <property type="match status" value="2"/>
</dbReference>
<dbReference type="InterPro" id="IPR044202">
    <property type="entry name" value="LETM1/MDM38-like"/>
</dbReference>
<feature type="domain" description="EF-hand" evidence="15">
    <location>
        <begin position="664"/>
        <end position="699"/>
    </location>
</feature>
<feature type="transmembrane region" description="Helical" evidence="14">
    <location>
        <begin position="166"/>
        <end position="192"/>
    </location>
</feature>
<dbReference type="PROSITE" id="PS00018">
    <property type="entry name" value="EF_HAND_1"/>
    <property type="match status" value="2"/>
</dbReference>
<keyword evidence="4" id="KW-0050">Antiport</keyword>
<evidence type="ECO:0000259" key="16">
    <source>
        <dbReference type="PROSITE" id="PS51758"/>
    </source>
</evidence>
<evidence type="ECO:0000313" key="17">
    <source>
        <dbReference type="EMBL" id="KAK7242528.1"/>
    </source>
</evidence>
<evidence type="ECO:0000256" key="6">
    <source>
        <dbReference type="ARBA" id="ARBA00022792"/>
    </source>
</evidence>
<evidence type="ECO:0000256" key="8">
    <source>
        <dbReference type="ARBA" id="ARBA00022989"/>
    </source>
</evidence>
<dbReference type="PANTHER" id="PTHR14009">
    <property type="entry name" value="LEUCINE ZIPPER-EF-HAND CONTAINING TRANSMEMBRANE PROTEIN"/>
    <property type="match status" value="1"/>
</dbReference>
<evidence type="ECO:0000256" key="4">
    <source>
        <dbReference type="ARBA" id="ARBA00022449"/>
    </source>
</evidence>
<feature type="domain" description="Letm1 RBD" evidence="16">
    <location>
        <begin position="212"/>
        <end position="425"/>
    </location>
</feature>
<reference evidence="17 18" key="1">
    <citation type="submission" date="2024-03" db="EMBL/GenBank/DDBJ databases">
        <title>Aureococcus anophagefferens CCMP1851 and Kratosvirus quantuckense: Draft genome of a second virus-susceptible host strain in the model system.</title>
        <authorList>
            <person name="Chase E."/>
            <person name="Truchon A.R."/>
            <person name="Schepens W."/>
            <person name="Wilhelm S.W."/>
        </authorList>
    </citation>
    <scope>NUCLEOTIDE SEQUENCE [LARGE SCALE GENOMIC DNA]</scope>
    <source>
        <strain evidence="17 18">CCMP1851</strain>
    </source>
</reference>
<keyword evidence="5 14" id="KW-0812">Transmembrane</keyword>
<evidence type="ECO:0000256" key="10">
    <source>
        <dbReference type="ARBA" id="ARBA00023136"/>
    </source>
</evidence>
<feature type="compositionally biased region" description="Basic and acidic residues" evidence="13">
    <location>
        <begin position="562"/>
        <end position="589"/>
    </location>
</feature>
<evidence type="ECO:0000256" key="13">
    <source>
        <dbReference type="SAM" id="MobiDB-lite"/>
    </source>
</evidence>
<dbReference type="InterPro" id="IPR018247">
    <property type="entry name" value="EF_Hand_1_Ca_BS"/>
</dbReference>
<keyword evidence="6" id="KW-0999">Mitochondrion inner membrane</keyword>
<comment type="subcellular location">
    <subcellularLocation>
        <location evidence="1">Mitochondrion inner membrane</location>
        <topology evidence="1">Single-pass membrane protein</topology>
    </subcellularLocation>
</comment>
<evidence type="ECO:0000256" key="11">
    <source>
        <dbReference type="ARBA" id="ARBA00031360"/>
    </source>
</evidence>
<evidence type="ECO:0000313" key="18">
    <source>
        <dbReference type="Proteomes" id="UP001363151"/>
    </source>
</evidence>
<evidence type="ECO:0000256" key="14">
    <source>
        <dbReference type="SAM" id="Phobius"/>
    </source>
</evidence>
<feature type="region of interest" description="Disordered" evidence="13">
    <location>
        <begin position="75"/>
        <end position="104"/>
    </location>
</feature>
<protein>
    <recommendedName>
        <fullName evidence="3">Mitochondrial proton/calcium exchanger protein</fullName>
    </recommendedName>
    <alternativeName>
        <fullName evidence="11">Leucine zipper-EF-hand-containing transmembrane protein 1</fullName>
    </alternativeName>
</protein>
<evidence type="ECO:0000256" key="2">
    <source>
        <dbReference type="ARBA" id="ARBA00009584"/>
    </source>
</evidence>
<dbReference type="PANTHER" id="PTHR14009:SF1">
    <property type="entry name" value="MITOCHONDRIAL PROTON_CALCIUM EXCHANGER PROTEIN"/>
    <property type="match status" value="1"/>
</dbReference>
<dbReference type="Pfam" id="PF07766">
    <property type="entry name" value="LETM1_RBD"/>
    <property type="match status" value="1"/>
</dbReference>
<dbReference type="Pfam" id="PF13499">
    <property type="entry name" value="EF-hand_7"/>
    <property type="match status" value="1"/>
</dbReference>
<dbReference type="InterPro" id="IPR033122">
    <property type="entry name" value="LETM1-like_RBD"/>
</dbReference>
<dbReference type="EMBL" id="JBBJCI010000142">
    <property type="protein sequence ID" value="KAK7242528.1"/>
    <property type="molecule type" value="Genomic_DNA"/>
</dbReference>
<evidence type="ECO:0000256" key="3">
    <source>
        <dbReference type="ARBA" id="ARBA00020557"/>
    </source>
</evidence>
<accession>A0ABR1G1I7</accession>
<keyword evidence="18" id="KW-1185">Reference proteome</keyword>
<dbReference type="PROSITE" id="PS51758">
    <property type="entry name" value="LETM1_RBD"/>
    <property type="match status" value="1"/>
</dbReference>
<dbReference type="InterPro" id="IPR002048">
    <property type="entry name" value="EF_hand_dom"/>
</dbReference>
<keyword evidence="4" id="KW-0813">Transport</keyword>
<dbReference type="Gene3D" id="1.10.238.10">
    <property type="entry name" value="EF-hand"/>
    <property type="match status" value="1"/>
</dbReference>
<organism evidence="17 18">
    <name type="scientific">Aureococcus anophagefferens</name>
    <name type="common">Harmful bloom alga</name>
    <dbReference type="NCBI Taxonomy" id="44056"/>
    <lineage>
        <taxon>Eukaryota</taxon>
        <taxon>Sar</taxon>
        <taxon>Stramenopiles</taxon>
        <taxon>Ochrophyta</taxon>
        <taxon>Pelagophyceae</taxon>
        <taxon>Pelagomonadales</taxon>
        <taxon>Pelagomonadaceae</taxon>
        <taxon>Aureococcus</taxon>
    </lineage>
</organism>
<name>A0ABR1G1I7_AURAN</name>
<dbReference type="SMART" id="SM00054">
    <property type="entry name" value="EFh"/>
    <property type="match status" value="2"/>
</dbReference>
<keyword evidence="8 14" id="KW-1133">Transmembrane helix</keyword>
<keyword evidence="9 12" id="KW-0496">Mitochondrion</keyword>
<dbReference type="Proteomes" id="UP001363151">
    <property type="component" value="Unassembled WGS sequence"/>
</dbReference>
<evidence type="ECO:0000259" key="15">
    <source>
        <dbReference type="PROSITE" id="PS50222"/>
    </source>
</evidence>
<dbReference type="InterPro" id="IPR011992">
    <property type="entry name" value="EF-hand-dom_pair"/>
</dbReference>
<comment type="caution">
    <text evidence="17">The sequence shown here is derived from an EMBL/GenBank/DDBJ whole genome shotgun (WGS) entry which is preliminary data.</text>
</comment>
<evidence type="ECO:0000256" key="9">
    <source>
        <dbReference type="ARBA" id="ARBA00023128"/>
    </source>
</evidence>
<evidence type="ECO:0000256" key="5">
    <source>
        <dbReference type="ARBA" id="ARBA00022692"/>
    </source>
</evidence>
<evidence type="ECO:0000256" key="12">
    <source>
        <dbReference type="PROSITE-ProRule" id="PRU01094"/>
    </source>
</evidence>